<dbReference type="InterPro" id="IPR003593">
    <property type="entry name" value="AAA+_ATPase"/>
</dbReference>
<evidence type="ECO:0000313" key="5">
    <source>
        <dbReference type="EMBL" id="SHG73017.1"/>
    </source>
</evidence>
<dbReference type="SUPFAM" id="SSF52540">
    <property type="entry name" value="P-loop containing nucleoside triphosphate hydrolases"/>
    <property type="match status" value="1"/>
</dbReference>
<proteinExistence type="predicted"/>
<dbReference type="RefSeq" id="WP_073090545.1">
    <property type="nucleotide sequence ID" value="NZ_FQWY01000010.1"/>
</dbReference>
<dbReference type="InterPro" id="IPR003439">
    <property type="entry name" value="ABC_transporter-like_ATP-bd"/>
</dbReference>
<feature type="domain" description="ABC transporter" evidence="4">
    <location>
        <begin position="2"/>
        <end position="227"/>
    </location>
</feature>
<keyword evidence="3 5" id="KW-0067">ATP-binding</keyword>
<reference evidence="6" key="1">
    <citation type="submission" date="2016-11" db="EMBL/GenBank/DDBJ databases">
        <authorList>
            <person name="Varghese N."/>
            <person name="Submissions S."/>
        </authorList>
    </citation>
    <scope>NUCLEOTIDE SEQUENCE [LARGE SCALE GENOMIC DNA]</scope>
    <source>
        <strain evidence="6">DSM 11003</strain>
    </source>
</reference>
<keyword evidence="6" id="KW-1185">Reference proteome</keyword>
<name>A0A1M5M6X3_9FIRM</name>
<evidence type="ECO:0000256" key="3">
    <source>
        <dbReference type="ARBA" id="ARBA00022840"/>
    </source>
</evidence>
<dbReference type="PROSITE" id="PS50893">
    <property type="entry name" value="ABC_TRANSPORTER_2"/>
    <property type="match status" value="1"/>
</dbReference>
<dbReference type="PANTHER" id="PTHR42939:SF1">
    <property type="entry name" value="ABC TRANSPORTER ATP-BINDING PROTEIN ALBC-RELATED"/>
    <property type="match status" value="1"/>
</dbReference>
<evidence type="ECO:0000256" key="1">
    <source>
        <dbReference type="ARBA" id="ARBA00022448"/>
    </source>
</evidence>
<protein>
    <submittedName>
        <fullName evidence="5">ABC-2 type transport system ATP-binding protein</fullName>
    </submittedName>
</protein>
<dbReference type="InterPro" id="IPR027417">
    <property type="entry name" value="P-loop_NTPase"/>
</dbReference>
<keyword evidence="1" id="KW-0813">Transport</keyword>
<keyword evidence="2" id="KW-0547">Nucleotide-binding</keyword>
<dbReference type="Proteomes" id="UP000242329">
    <property type="component" value="Unassembled WGS sequence"/>
</dbReference>
<dbReference type="PANTHER" id="PTHR42939">
    <property type="entry name" value="ABC TRANSPORTER ATP-BINDING PROTEIN ALBC-RELATED"/>
    <property type="match status" value="1"/>
</dbReference>
<accession>A0A1M5M6X3</accession>
<dbReference type="SMART" id="SM00382">
    <property type="entry name" value="AAA"/>
    <property type="match status" value="1"/>
</dbReference>
<dbReference type="InterPro" id="IPR051782">
    <property type="entry name" value="ABC_Transporter_VariousFunc"/>
</dbReference>
<dbReference type="OrthoDB" id="9804819at2"/>
<dbReference type="Gene3D" id="3.40.50.300">
    <property type="entry name" value="P-loop containing nucleotide triphosphate hydrolases"/>
    <property type="match status" value="1"/>
</dbReference>
<organism evidence="5 6">
    <name type="scientific">Thermosyntropha lipolytica DSM 11003</name>
    <dbReference type="NCBI Taxonomy" id="1123382"/>
    <lineage>
        <taxon>Bacteria</taxon>
        <taxon>Bacillati</taxon>
        <taxon>Bacillota</taxon>
        <taxon>Clostridia</taxon>
        <taxon>Eubacteriales</taxon>
        <taxon>Syntrophomonadaceae</taxon>
        <taxon>Thermosyntropha</taxon>
    </lineage>
</organism>
<dbReference type="EMBL" id="FQWY01000010">
    <property type="protein sequence ID" value="SHG73017.1"/>
    <property type="molecule type" value="Genomic_DNA"/>
</dbReference>
<dbReference type="STRING" id="1123382.SAMN02745221_00855"/>
<dbReference type="AlphaFoldDB" id="A0A1M5M6X3"/>
<evidence type="ECO:0000259" key="4">
    <source>
        <dbReference type="PROSITE" id="PS50893"/>
    </source>
</evidence>
<dbReference type="Pfam" id="PF00005">
    <property type="entry name" value="ABC_tran"/>
    <property type="match status" value="1"/>
</dbReference>
<dbReference type="GO" id="GO:0016887">
    <property type="term" value="F:ATP hydrolysis activity"/>
    <property type="evidence" value="ECO:0007669"/>
    <property type="project" value="InterPro"/>
</dbReference>
<gene>
    <name evidence="5" type="ORF">SAMN02745221_00855</name>
</gene>
<dbReference type="GO" id="GO:0005524">
    <property type="term" value="F:ATP binding"/>
    <property type="evidence" value="ECO:0007669"/>
    <property type="project" value="UniProtKB-KW"/>
</dbReference>
<dbReference type="CDD" id="cd03230">
    <property type="entry name" value="ABC_DR_subfamily_A"/>
    <property type="match status" value="1"/>
</dbReference>
<evidence type="ECO:0000313" key="6">
    <source>
        <dbReference type="Proteomes" id="UP000242329"/>
    </source>
</evidence>
<sequence length="299" mass="34490">MIEAHMLTKCFYDLKALDKVSLSVRKASIYGLLGSNGAGKTTLLKIMAGIYQQEEGELSIEGKPVFENPAVKRKIAFIPDQIYYYDNFTIDDMARFYKTVYPGWDDKKYLKLEEVFSIERNRKIRSLSKGMQRQVAFWLAFSLNPELMILDEPLDGLDPIMRKKVKQLLVSEVAERDMTIVISSHNLREIEDLCDYIGILHKGKMLLQKDLDDYKANMHKVQLAFNKEIPADIFKPENGECIEKRGSVLIFISRGSRDEVVSRFMAYKPVILDILPLTLEEVFIYEMGGKDYAVKQLFD</sequence>
<evidence type="ECO:0000256" key="2">
    <source>
        <dbReference type="ARBA" id="ARBA00022741"/>
    </source>
</evidence>